<name>A0A182STN9_9DIPT</name>
<dbReference type="SUPFAM" id="SSF48425">
    <property type="entry name" value="Sec7 domain"/>
    <property type="match status" value="1"/>
</dbReference>
<dbReference type="VEuPathDB" id="VectorBase:AMAM013175"/>
<protein>
    <recommendedName>
        <fullName evidence="6">SEC7 domain-containing protein</fullName>
    </recommendedName>
</protein>
<feature type="region of interest" description="Disordered" evidence="5">
    <location>
        <begin position="82"/>
        <end position="123"/>
    </location>
</feature>
<dbReference type="PANTHER" id="PTHR10663">
    <property type="entry name" value="GUANYL-NUCLEOTIDE EXCHANGE FACTOR"/>
    <property type="match status" value="1"/>
</dbReference>
<proteinExistence type="predicted"/>
<evidence type="ECO:0000256" key="4">
    <source>
        <dbReference type="ARBA" id="ARBA00023034"/>
    </source>
</evidence>
<dbReference type="Pfam" id="PF01369">
    <property type="entry name" value="Sec7"/>
    <property type="match status" value="1"/>
</dbReference>
<dbReference type="CDD" id="cd00171">
    <property type="entry name" value="Sec7"/>
    <property type="match status" value="1"/>
</dbReference>
<dbReference type="EnsemblMetazoa" id="AMAM013175-RA">
    <property type="protein sequence ID" value="AMAM013175-PA"/>
    <property type="gene ID" value="AMAM013175"/>
</dbReference>
<evidence type="ECO:0000256" key="5">
    <source>
        <dbReference type="SAM" id="MobiDB-lite"/>
    </source>
</evidence>
<feature type="compositionally biased region" description="Low complexity" evidence="5">
    <location>
        <begin position="105"/>
        <end position="116"/>
    </location>
</feature>
<evidence type="ECO:0000313" key="7">
    <source>
        <dbReference type="EnsemblMetazoa" id="AMAM013175-PA"/>
    </source>
</evidence>
<reference evidence="7" key="2">
    <citation type="submission" date="2020-05" db="UniProtKB">
        <authorList>
            <consortium name="EnsemblMetazoa"/>
        </authorList>
    </citation>
    <scope>IDENTIFICATION</scope>
    <source>
        <strain evidence="7">maculatus3</strain>
    </source>
</reference>
<dbReference type="GO" id="GO:0032012">
    <property type="term" value="P:regulation of ARF protein signal transduction"/>
    <property type="evidence" value="ECO:0007669"/>
    <property type="project" value="InterPro"/>
</dbReference>
<dbReference type="GO" id="GO:0005793">
    <property type="term" value="C:endoplasmic reticulum-Golgi intermediate compartment"/>
    <property type="evidence" value="ECO:0007669"/>
    <property type="project" value="UniProtKB-SubCell"/>
</dbReference>
<dbReference type="FunFam" id="1.10.1000.11:FF:000007">
    <property type="entry name" value="Golgi-specific brefeldin A-resistance guanine nucleotide exchange factor 1"/>
    <property type="match status" value="1"/>
</dbReference>
<evidence type="ECO:0000313" key="8">
    <source>
        <dbReference type="Proteomes" id="UP000075901"/>
    </source>
</evidence>
<keyword evidence="4" id="KW-0333">Golgi apparatus</keyword>
<keyword evidence="8" id="KW-1185">Reference proteome</keyword>
<evidence type="ECO:0000259" key="6">
    <source>
        <dbReference type="PROSITE" id="PS50190"/>
    </source>
</evidence>
<keyword evidence="3" id="KW-0813">Transport</keyword>
<dbReference type="InterPro" id="IPR032691">
    <property type="entry name" value="Mon2/Sec7/BIG1-like_HUS"/>
</dbReference>
<dbReference type="InterPro" id="IPR023394">
    <property type="entry name" value="Sec7_C_sf"/>
</dbReference>
<evidence type="ECO:0000256" key="2">
    <source>
        <dbReference type="ARBA" id="ARBA00004399"/>
    </source>
</evidence>
<dbReference type="GO" id="GO:0016197">
    <property type="term" value="P:endosomal transport"/>
    <property type="evidence" value="ECO:0007669"/>
    <property type="project" value="UniProtKB-ARBA"/>
</dbReference>
<evidence type="ECO:0000256" key="1">
    <source>
        <dbReference type="ARBA" id="ARBA00004222"/>
    </source>
</evidence>
<dbReference type="AlphaFoldDB" id="A0A182STN9"/>
<sequence length="1033" mass="114617">MKIIQVLRTLVLSPEGSALSDESMCDIILSCFRLCFEPRLNELVRRTAENALKDIVLLLFMRLPQFVEGGSYNTLKTLKMRSSSMDQSGKRRKYSKSSMKEEPKPVTTNVPSSTVTGQATVPKIVTPSCTEDVANQQTGLGEEPVTPVMLTAPNRLKTLPLSTTPATPAGVIVDLQGSISQTPKGPTVEALVTTAEDGTSAVETEPEAVSAQTADEPAPIDPSFVNSVGVRFTSQQPDEEISTVASASTAAHVPYGLPCIRELFRFLISLCNPMDKQNGDVMIHMGLTLLTVTFEVGADSIGRYDSLLTIVKDDLCRNLFALLATERISIFAAGLQLSFLLFEALRAQLKFQLEHYLTRVADMIMNDSPRILYEARELAMDNLLQLWRIPGFAAELYINYDCDLYCSNLFEDLTKLLSKNTLSATQAIYSIHTLSMDALLTIVESIERNCVQSKNGQKPKYMRHSRNNSYATAKIVLDAATIGTPVPPPPVRDTSGQVALELEADSEEPGGNAEPAVLVENISKFLHSSQGDRLSRGAIVGGTSAEDEPTVEGGTLPDASPQKLTHEELAAIKRKKRLLTQGTDLFNQRPEKGIQFLQENGLLNAVLDPQEVAQFLRENSGLDKKMIGEYISKKKNVESRILEVFVKSFDFAGLTIDQALRLYLETFRLPGEAPLISLVMEHFADHWHECNNEPFANTDAAFRLAYAVIMLNMDQHNHNAKRLNVPMTVDDFLRNLRGLNGNSDFDQEMLTKIYHSIRNEEIVMPAEQTGLVRENYLWKVLLRRGATKDGIFHHVFGPQHDRELYRVIQGSTLAALSFVFDKSLDNVSLYQKAIGGFTKSAAIAAHFQLHGDFDALILTLCKFTTLLTPPPNDANEITASVMFGQNVKAQLAMRTVFGLVHEHGDCMREGWRHTTDVLLQLFKAKLLPKSLMEAEDFCEANGKVTLLREPNPLPKTEAGLFSSLYSYLANDGQRQPSYEEQEVIKLSRKCIRECQIEQIVNESKFLQLESLEELIGCLLAMIVPPEAHKSTAP</sequence>
<dbReference type="Gene3D" id="1.10.1000.11">
    <property type="entry name" value="Arf Nucleotide-binding Site Opener,domain 2"/>
    <property type="match status" value="1"/>
</dbReference>
<evidence type="ECO:0000256" key="3">
    <source>
        <dbReference type="ARBA" id="ARBA00022448"/>
    </source>
</evidence>
<dbReference type="PROSITE" id="PS50190">
    <property type="entry name" value="SEC7"/>
    <property type="match status" value="1"/>
</dbReference>
<dbReference type="Gene3D" id="1.10.220.20">
    <property type="match status" value="1"/>
</dbReference>
<dbReference type="Pfam" id="PF12783">
    <property type="entry name" value="Sec7-like_HUS"/>
    <property type="match status" value="1"/>
</dbReference>
<dbReference type="InterPro" id="IPR000904">
    <property type="entry name" value="Sec7_dom"/>
</dbReference>
<accession>A0A182STN9</accession>
<dbReference type="GO" id="GO:0005085">
    <property type="term" value="F:guanyl-nucleotide exchange factor activity"/>
    <property type="evidence" value="ECO:0007669"/>
    <property type="project" value="InterPro"/>
</dbReference>
<dbReference type="SMART" id="SM00222">
    <property type="entry name" value="Sec7"/>
    <property type="match status" value="1"/>
</dbReference>
<dbReference type="InterPro" id="IPR035999">
    <property type="entry name" value="Sec7_dom_sf"/>
</dbReference>
<dbReference type="GO" id="GO:0005794">
    <property type="term" value="C:Golgi apparatus"/>
    <property type="evidence" value="ECO:0007669"/>
    <property type="project" value="UniProtKB-SubCell"/>
</dbReference>
<feature type="domain" description="SEC7" evidence="6">
    <location>
        <begin position="568"/>
        <end position="760"/>
    </location>
</feature>
<dbReference type="PANTHER" id="PTHR10663:SF388">
    <property type="entry name" value="GOLGI-SPECIFIC BREFELDIN A-RESISTANCE GUANINE NUCLEOTIDE EXCHANGE FACTOR 1"/>
    <property type="match status" value="1"/>
</dbReference>
<dbReference type="Proteomes" id="UP000075901">
    <property type="component" value="Unassembled WGS sequence"/>
</dbReference>
<organism evidence="7 8">
    <name type="scientific">Anopheles maculatus</name>
    <dbReference type="NCBI Taxonomy" id="74869"/>
    <lineage>
        <taxon>Eukaryota</taxon>
        <taxon>Metazoa</taxon>
        <taxon>Ecdysozoa</taxon>
        <taxon>Arthropoda</taxon>
        <taxon>Hexapoda</taxon>
        <taxon>Insecta</taxon>
        <taxon>Pterygota</taxon>
        <taxon>Neoptera</taxon>
        <taxon>Endopterygota</taxon>
        <taxon>Diptera</taxon>
        <taxon>Nematocera</taxon>
        <taxon>Culicoidea</taxon>
        <taxon>Culicidae</taxon>
        <taxon>Anophelinae</taxon>
        <taxon>Anopheles</taxon>
        <taxon>Anopheles maculatus group</taxon>
    </lineage>
</organism>
<comment type="subcellular location">
    <subcellularLocation>
        <location evidence="2">Endoplasmic reticulum-Golgi intermediate compartment</location>
    </subcellularLocation>
    <subcellularLocation>
        <location evidence="1">Golgi apparatus</location>
        <location evidence="1">cis-Golgi network</location>
    </subcellularLocation>
</comment>
<reference evidence="8" key="1">
    <citation type="submission" date="2013-09" db="EMBL/GenBank/DDBJ databases">
        <title>The Genome Sequence of Anopheles maculatus species B.</title>
        <authorList>
            <consortium name="The Broad Institute Genomics Platform"/>
            <person name="Neafsey D.E."/>
            <person name="Besansky N."/>
            <person name="Howell P."/>
            <person name="Walton C."/>
            <person name="Young S.K."/>
            <person name="Zeng Q."/>
            <person name="Gargeya S."/>
            <person name="Fitzgerald M."/>
            <person name="Haas B."/>
            <person name="Abouelleil A."/>
            <person name="Allen A.W."/>
            <person name="Alvarado L."/>
            <person name="Arachchi H.M."/>
            <person name="Berlin A.M."/>
            <person name="Chapman S.B."/>
            <person name="Gainer-Dewar J."/>
            <person name="Goldberg J."/>
            <person name="Griggs A."/>
            <person name="Gujja S."/>
            <person name="Hansen M."/>
            <person name="Howarth C."/>
            <person name="Imamovic A."/>
            <person name="Ireland A."/>
            <person name="Larimer J."/>
            <person name="McCowan C."/>
            <person name="Murphy C."/>
            <person name="Pearson M."/>
            <person name="Poon T.W."/>
            <person name="Priest M."/>
            <person name="Roberts A."/>
            <person name="Saif S."/>
            <person name="Shea T."/>
            <person name="Sisk P."/>
            <person name="Sykes S."/>
            <person name="Wortman J."/>
            <person name="Nusbaum C."/>
            <person name="Birren B."/>
        </authorList>
    </citation>
    <scope>NUCLEOTIDE SEQUENCE [LARGE SCALE GENOMIC DNA]</scope>
    <source>
        <strain evidence="8">maculatus3</strain>
    </source>
</reference>
<dbReference type="GO" id="GO:0010256">
    <property type="term" value="P:endomembrane system organization"/>
    <property type="evidence" value="ECO:0007669"/>
    <property type="project" value="UniProtKB-ARBA"/>
</dbReference>